<dbReference type="SUPFAM" id="SSF51971">
    <property type="entry name" value="Nucleotide-binding domain"/>
    <property type="match status" value="1"/>
</dbReference>
<evidence type="ECO:0000256" key="4">
    <source>
        <dbReference type="ARBA" id="ARBA00022630"/>
    </source>
</evidence>
<dbReference type="Proteomes" id="UP000677228">
    <property type="component" value="Unassembled WGS sequence"/>
</dbReference>
<dbReference type="PANTHER" id="PTHR11530:SF11">
    <property type="entry name" value="D-ASPARTATE OXIDASE"/>
    <property type="match status" value="1"/>
</dbReference>
<evidence type="ECO:0000313" key="10">
    <source>
        <dbReference type="EMBL" id="CAF3693623.1"/>
    </source>
</evidence>
<evidence type="ECO:0000313" key="11">
    <source>
        <dbReference type="EMBL" id="CAF3697217.1"/>
    </source>
</evidence>
<name>A0A814AGJ2_9BILA</name>
<dbReference type="Proteomes" id="UP000682733">
    <property type="component" value="Unassembled WGS sequence"/>
</dbReference>
<dbReference type="SUPFAM" id="SSF54373">
    <property type="entry name" value="FAD-linked reductases, C-terminal domain"/>
    <property type="match status" value="1"/>
</dbReference>
<evidence type="ECO:0000313" key="9">
    <source>
        <dbReference type="EMBL" id="CAF0919501.1"/>
    </source>
</evidence>
<evidence type="ECO:0000313" key="8">
    <source>
        <dbReference type="EMBL" id="CAF0912911.1"/>
    </source>
</evidence>
<evidence type="ECO:0000256" key="1">
    <source>
        <dbReference type="ARBA" id="ARBA00001974"/>
    </source>
</evidence>
<dbReference type="EMBL" id="CAJNOK010003915">
    <property type="protein sequence ID" value="CAF0919501.1"/>
    <property type="molecule type" value="Genomic_DNA"/>
</dbReference>
<comment type="similarity">
    <text evidence="3">Belongs to the DAMOX/DASOX family.</text>
</comment>
<evidence type="ECO:0000259" key="7">
    <source>
        <dbReference type="Pfam" id="PF01266"/>
    </source>
</evidence>
<comment type="caution">
    <text evidence="8">The sequence shown here is derived from an EMBL/GenBank/DDBJ whole genome shotgun (WGS) entry which is preliminary data.</text>
</comment>
<dbReference type="Gene3D" id="3.30.9.10">
    <property type="entry name" value="D-Amino Acid Oxidase, subunit A, domain 2"/>
    <property type="match status" value="1"/>
</dbReference>
<keyword evidence="12" id="KW-1185">Reference proteome</keyword>
<organism evidence="8 12">
    <name type="scientific">Didymodactylos carnosus</name>
    <dbReference type="NCBI Taxonomy" id="1234261"/>
    <lineage>
        <taxon>Eukaryota</taxon>
        <taxon>Metazoa</taxon>
        <taxon>Spiralia</taxon>
        <taxon>Gnathifera</taxon>
        <taxon>Rotifera</taxon>
        <taxon>Eurotatoria</taxon>
        <taxon>Bdelloidea</taxon>
        <taxon>Philodinida</taxon>
        <taxon>Philodinidae</taxon>
        <taxon>Didymodactylos</taxon>
    </lineage>
</organism>
<evidence type="ECO:0000313" key="12">
    <source>
        <dbReference type="Proteomes" id="UP000663829"/>
    </source>
</evidence>
<dbReference type="GO" id="GO:0003884">
    <property type="term" value="F:D-amino-acid oxidase activity"/>
    <property type="evidence" value="ECO:0007669"/>
    <property type="project" value="InterPro"/>
</dbReference>
<dbReference type="Proteomes" id="UP000681722">
    <property type="component" value="Unassembled WGS sequence"/>
</dbReference>
<keyword evidence="6" id="KW-0560">Oxidoreductase</keyword>
<dbReference type="GO" id="GO:0071949">
    <property type="term" value="F:FAD binding"/>
    <property type="evidence" value="ECO:0007669"/>
    <property type="project" value="InterPro"/>
</dbReference>
<evidence type="ECO:0000256" key="2">
    <source>
        <dbReference type="ARBA" id="ARBA00004253"/>
    </source>
</evidence>
<dbReference type="InterPro" id="IPR006076">
    <property type="entry name" value="FAD-dep_OxRdtase"/>
</dbReference>
<dbReference type="EMBL" id="CAJOBA010003917">
    <property type="protein sequence ID" value="CAF3697217.1"/>
    <property type="molecule type" value="Genomic_DNA"/>
</dbReference>
<gene>
    <name evidence="8" type="ORF">GPM918_LOCUS9242</name>
    <name evidence="9" type="ORF">OVA965_LOCUS10545</name>
    <name evidence="10" type="ORF">SRO942_LOCUS9243</name>
    <name evidence="11" type="ORF">TMI583_LOCUS10542</name>
</gene>
<evidence type="ECO:0000256" key="5">
    <source>
        <dbReference type="ARBA" id="ARBA00022827"/>
    </source>
</evidence>
<protein>
    <recommendedName>
        <fullName evidence="7">FAD dependent oxidoreductase domain-containing protein</fullName>
    </recommendedName>
</protein>
<dbReference type="PROSITE" id="PS00677">
    <property type="entry name" value="DAO"/>
    <property type="match status" value="1"/>
</dbReference>
<dbReference type="PANTHER" id="PTHR11530">
    <property type="entry name" value="D-AMINO ACID OXIDASE"/>
    <property type="match status" value="1"/>
</dbReference>
<evidence type="ECO:0000256" key="6">
    <source>
        <dbReference type="ARBA" id="ARBA00023002"/>
    </source>
</evidence>
<dbReference type="InterPro" id="IPR006181">
    <property type="entry name" value="D-amino_acid_oxidase_CS"/>
</dbReference>
<accession>A0A814AGJ2</accession>
<dbReference type="Proteomes" id="UP000663829">
    <property type="component" value="Unassembled WGS sequence"/>
</dbReference>
<dbReference type="OrthoDB" id="2015447at2759"/>
<dbReference type="GO" id="GO:0019478">
    <property type="term" value="P:D-amino acid catabolic process"/>
    <property type="evidence" value="ECO:0007669"/>
    <property type="project" value="TreeGrafter"/>
</dbReference>
<dbReference type="AlphaFoldDB" id="A0A814AGJ2"/>
<sequence length="253" mass="29237">MPAGSTGTPAATGIPDPSYKDIIYNFRHLNENELSDIFPDKYKYGYFCTTFYVDTRKYMKYLTKQLTDKQVMFIKKKINSLTEFIGVYDIVINCLGFGAREVCHDTKIRPIRGQMIRVHAPWIKHFYYTDDNCYLIPNVDSLCLGGTRQLDNENVQVDSNDKDGIWKRCLRLCPSLAQAEILWDWAGLRPNREPVRLEIEIYQNDIKKLSVVHNYGHGGNGISLSWGCACDATKLFSKLYHEHESEMQTRSKL</sequence>
<feature type="domain" description="FAD dependent oxidoreductase" evidence="7">
    <location>
        <begin position="26"/>
        <end position="229"/>
    </location>
</feature>
<dbReference type="EMBL" id="CAJOBC010001698">
    <property type="protein sequence ID" value="CAF3693623.1"/>
    <property type="molecule type" value="Genomic_DNA"/>
</dbReference>
<comment type="subcellular location">
    <subcellularLocation>
        <location evidence="2">Peroxisome matrix</location>
    </subcellularLocation>
</comment>
<proteinExistence type="inferred from homology"/>
<keyword evidence="5" id="KW-0274">FAD</keyword>
<dbReference type="InterPro" id="IPR023209">
    <property type="entry name" value="DAO"/>
</dbReference>
<keyword evidence="4" id="KW-0285">Flavoprotein</keyword>
<dbReference type="GO" id="GO:0005782">
    <property type="term" value="C:peroxisomal matrix"/>
    <property type="evidence" value="ECO:0007669"/>
    <property type="project" value="UniProtKB-SubCell"/>
</dbReference>
<dbReference type="Pfam" id="PF01266">
    <property type="entry name" value="DAO"/>
    <property type="match status" value="1"/>
</dbReference>
<reference evidence="8" key="1">
    <citation type="submission" date="2021-02" db="EMBL/GenBank/DDBJ databases">
        <authorList>
            <person name="Nowell W R."/>
        </authorList>
    </citation>
    <scope>NUCLEOTIDE SEQUENCE</scope>
</reference>
<evidence type="ECO:0000256" key="3">
    <source>
        <dbReference type="ARBA" id="ARBA00006730"/>
    </source>
</evidence>
<comment type="cofactor">
    <cofactor evidence="1">
        <name>FAD</name>
        <dbReference type="ChEBI" id="CHEBI:57692"/>
    </cofactor>
</comment>
<dbReference type="EMBL" id="CAJNOQ010001698">
    <property type="protein sequence ID" value="CAF0912911.1"/>
    <property type="molecule type" value="Genomic_DNA"/>
</dbReference>